<sequence length="56" mass="6077">MSWSKAQAAWVKSSQKLQKSASDDAVATARHREPTAPRPPAADHAARARAKNPIQK</sequence>
<gene>
    <name evidence="2" type="ORF">RESH_04603</name>
</gene>
<name>M5SAX3_9BACT</name>
<organism evidence="2 3">
    <name type="scientific">Rhodopirellula europaea SH398</name>
    <dbReference type="NCBI Taxonomy" id="1263868"/>
    <lineage>
        <taxon>Bacteria</taxon>
        <taxon>Pseudomonadati</taxon>
        <taxon>Planctomycetota</taxon>
        <taxon>Planctomycetia</taxon>
        <taxon>Pirellulales</taxon>
        <taxon>Pirellulaceae</taxon>
        <taxon>Rhodopirellula</taxon>
    </lineage>
</organism>
<evidence type="ECO:0000313" key="3">
    <source>
        <dbReference type="Proteomes" id="UP000011996"/>
    </source>
</evidence>
<evidence type="ECO:0000256" key="1">
    <source>
        <dbReference type="SAM" id="MobiDB-lite"/>
    </source>
</evidence>
<dbReference type="Proteomes" id="UP000011996">
    <property type="component" value="Unassembled WGS sequence"/>
</dbReference>
<dbReference type="PATRIC" id="fig|1263868.3.peg.4994"/>
<reference evidence="2 3" key="1">
    <citation type="journal article" date="2013" name="Mar. Genomics">
        <title>Expression of sulfatases in Rhodopirellula baltica and the diversity of sulfatases in the genus Rhodopirellula.</title>
        <authorList>
            <person name="Wegner C.E."/>
            <person name="Richter-Heitmann T."/>
            <person name="Klindworth A."/>
            <person name="Klockow C."/>
            <person name="Richter M."/>
            <person name="Achstetter T."/>
            <person name="Glockner F.O."/>
            <person name="Harder J."/>
        </authorList>
    </citation>
    <scope>NUCLEOTIDE SEQUENCE [LARGE SCALE GENOMIC DNA]</scope>
    <source>
        <strain evidence="2 3">SH398</strain>
    </source>
</reference>
<dbReference type="AlphaFoldDB" id="M5SAX3"/>
<protein>
    <submittedName>
        <fullName evidence="2">Uncharacterized protein</fullName>
    </submittedName>
</protein>
<proteinExistence type="predicted"/>
<comment type="caution">
    <text evidence="2">The sequence shown here is derived from an EMBL/GenBank/DDBJ whole genome shotgun (WGS) entry which is preliminary data.</text>
</comment>
<feature type="region of interest" description="Disordered" evidence="1">
    <location>
        <begin position="1"/>
        <end position="56"/>
    </location>
</feature>
<dbReference type="EMBL" id="ANOF01000149">
    <property type="protein sequence ID" value="EMI24817.1"/>
    <property type="molecule type" value="Genomic_DNA"/>
</dbReference>
<evidence type="ECO:0000313" key="2">
    <source>
        <dbReference type="EMBL" id="EMI24817.1"/>
    </source>
</evidence>
<accession>M5SAX3</accession>